<gene>
    <name evidence="1" type="ORF">ACJDUH_09370</name>
</gene>
<dbReference type="Proteomes" id="UP001623661">
    <property type="component" value="Unassembled WGS sequence"/>
</dbReference>
<evidence type="ECO:0000313" key="1">
    <source>
        <dbReference type="EMBL" id="MFL0268314.1"/>
    </source>
</evidence>
<keyword evidence="1" id="KW-0808">Transferase</keyword>
<comment type="caution">
    <text evidence="1">The sequence shown here is derived from an EMBL/GenBank/DDBJ whole genome shotgun (WGS) entry which is preliminary data.</text>
</comment>
<organism evidence="1 2">
    <name type="scientific">Candidatus Clostridium radicumherbarum</name>
    <dbReference type="NCBI Taxonomy" id="3381662"/>
    <lineage>
        <taxon>Bacteria</taxon>
        <taxon>Bacillati</taxon>
        <taxon>Bacillota</taxon>
        <taxon>Clostridia</taxon>
        <taxon>Eubacteriales</taxon>
        <taxon>Clostridiaceae</taxon>
        <taxon>Clostridium</taxon>
    </lineage>
</organism>
<dbReference type="GO" id="GO:0032259">
    <property type="term" value="P:methylation"/>
    <property type="evidence" value="ECO:0007669"/>
    <property type="project" value="UniProtKB-KW"/>
</dbReference>
<dbReference type="RefSeq" id="WP_406764890.1">
    <property type="nucleotide sequence ID" value="NZ_JBJHZY010000001.1"/>
</dbReference>
<dbReference type="Pfam" id="PF06962">
    <property type="entry name" value="rRNA_methylase"/>
    <property type="match status" value="1"/>
</dbReference>
<evidence type="ECO:0000313" key="2">
    <source>
        <dbReference type="Proteomes" id="UP001623661"/>
    </source>
</evidence>
<keyword evidence="1" id="KW-0489">Methyltransferase</keyword>
<accession>A0ABW8TRG9</accession>
<dbReference type="PANTHER" id="PTHR35276:SF1">
    <property type="entry name" value="TRNA (MNM(5)S(2)U34)-METHYLTRANSFERASE, CHLOROPLASTIC"/>
    <property type="match status" value="1"/>
</dbReference>
<dbReference type="PANTHER" id="PTHR35276">
    <property type="entry name" value="S-ADENOSYL-L-METHIONINE-DEPENDENT METHYLTRANSFERASES SUPERFAMILY PROTEIN"/>
    <property type="match status" value="1"/>
</dbReference>
<reference evidence="1 2" key="1">
    <citation type="submission" date="2024-11" db="EMBL/GenBank/DDBJ databases">
        <authorList>
            <person name="Heng Y.C."/>
            <person name="Lim A.C.H."/>
            <person name="Lee J.K.Y."/>
            <person name="Kittelmann S."/>
        </authorList>
    </citation>
    <scope>NUCLEOTIDE SEQUENCE [LARGE SCALE GENOMIC DNA]</scope>
    <source>
        <strain evidence="1 2">WILCCON 0202</strain>
    </source>
</reference>
<dbReference type="InterPro" id="IPR029063">
    <property type="entry name" value="SAM-dependent_MTases_sf"/>
</dbReference>
<name>A0ABW8TRG9_9CLOT</name>
<proteinExistence type="predicted"/>
<dbReference type="Gene3D" id="3.40.50.150">
    <property type="entry name" value="Vaccinia Virus protein VP39"/>
    <property type="match status" value="1"/>
</dbReference>
<protein>
    <submittedName>
        <fullName evidence="1">tRNA (Mnm(5)s(2)U34)-methyltransferase</fullName>
        <ecNumber evidence="1">2.1.1.-</ecNumber>
    </submittedName>
</protein>
<keyword evidence="2" id="KW-1185">Reference proteome</keyword>
<dbReference type="GO" id="GO:0008168">
    <property type="term" value="F:methyltransferase activity"/>
    <property type="evidence" value="ECO:0007669"/>
    <property type="project" value="UniProtKB-KW"/>
</dbReference>
<dbReference type="InterPro" id="IPR010719">
    <property type="entry name" value="MnmM_MeTrfase"/>
</dbReference>
<dbReference type="SUPFAM" id="SSF53335">
    <property type="entry name" value="S-adenosyl-L-methionine-dependent methyltransferases"/>
    <property type="match status" value="1"/>
</dbReference>
<sequence>MYRYVGDLSNLAHNIIKNYCSEFAIAVDATLGNGYDTDFLSTIFNQVFCFEIQKSAAESYGARKKENVTIINDSHENILTYIDVEVDCVIYNLGYLPGGDKNITTKADATIESLKQALKILRPGGIISISIYIGHKEGEKERDKIMQFVNELPKNEFGAMLHTFINRNNKAPMLLIIEKNQKI</sequence>
<dbReference type="EMBL" id="JBJHZY010000001">
    <property type="protein sequence ID" value="MFL0268314.1"/>
    <property type="molecule type" value="Genomic_DNA"/>
</dbReference>
<dbReference type="EC" id="2.1.1.-" evidence="1"/>